<dbReference type="RefSeq" id="WP_011449941.1">
    <property type="nucleotide sequence ID" value="NC_007796.1"/>
</dbReference>
<dbReference type="GO" id="GO:0008175">
    <property type="term" value="F:tRNA methyltransferase activity"/>
    <property type="evidence" value="ECO:0007669"/>
    <property type="project" value="TreeGrafter"/>
</dbReference>
<evidence type="ECO:0000256" key="4">
    <source>
        <dbReference type="ARBA" id="ARBA00022691"/>
    </source>
</evidence>
<name>Q2FSP5_METHJ</name>
<dbReference type="HOGENOM" id="CLU_022610_0_1_2"/>
<evidence type="ECO:0000256" key="3">
    <source>
        <dbReference type="ARBA" id="ARBA00022679"/>
    </source>
</evidence>
<dbReference type="FunCoup" id="Q2FSP5">
    <property type="interactions" value="6"/>
</dbReference>
<dbReference type="InterPro" id="IPR040601">
    <property type="entry name" value="Trm5a/b_N"/>
</dbReference>
<dbReference type="eggNOG" id="arCOG00033">
    <property type="taxonomic scope" value="Archaea"/>
</dbReference>
<feature type="domain" description="SAM-dependent methyltransferase TRM5/TYW2-type" evidence="6">
    <location>
        <begin position="69"/>
        <end position="304"/>
    </location>
</feature>
<keyword evidence="5" id="KW-0819">tRNA processing</keyword>
<evidence type="ECO:0000256" key="2">
    <source>
        <dbReference type="ARBA" id="ARBA00022603"/>
    </source>
</evidence>
<dbReference type="EMBL" id="CP000254">
    <property type="protein sequence ID" value="ABD42690.1"/>
    <property type="molecule type" value="Genomic_DNA"/>
</dbReference>
<dbReference type="OrthoDB" id="8079at2157"/>
<proteinExistence type="predicted"/>
<dbReference type="Gene3D" id="3.40.50.150">
    <property type="entry name" value="Vaccinia Virus protein VP39"/>
    <property type="match status" value="1"/>
</dbReference>
<sequence length="305" mass="34548">MQTKRWCLQVHRSEGEKTRKRLLEEGVLDRLCRIRSDGEYLLIPVIRKIEGAVCQEFTCEQEKKDLPRFEQVGGIAIMQDDDPSGAADILASKKTYHTVLFAESAVEGPFRTKKFKVLAGRDTTATEYIEYGHHFSIDLALAYFSARLSGERQRILSLMNEGERVIDMFAGVGPFAIPLAKKASIVYAGDINPEAVILMVRNIARNRLTNVVPILSDAINLPDIIMHPADRIIMNLPLHSIPFLTAAFRMTRPGGTIHLYALVSREDEYIDTLRTFPAKNVEHRYVRSYSPDRFHVVYDIVRGDG</sequence>
<evidence type="ECO:0000313" key="8">
    <source>
        <dbReference type="Proteomes" id="UP000001941"/>
    </source>
</evidence>
<dbReference type="GO" id="GO:0005737">
    <property type="term" value="C:cytoplasm"/>
    <property type="evidence" value="ECO:0007669"/>
    <property type="project" value="TreeGrafter"/>
</dbReference>
<dbReference type="EnsemblBacteria" id="ABD42690">
    <property type="protein sequence ID" value="ABD42690"/>
    <property type="gene ID" value="Mhun_3003"/>
</dbReference>
<dbReference type="InterPro" id="IPR056743">
    <property type="entry name" value="TRM5-TYW2-like_MTfase"/>
</dbReference>
<dbReference type="PANTHER" id="PTHR23245">
    <property type="entry name" value="TRNA METHYLTRANSFERASE"/>
    <property type="match status" value="1"/>
</dbReference>
<gene>
    <name evidence="7" type="ordered locus">Mhun_3003</name>
</gene>
<keyword evidence="4" id="KW-0949">S-adenosyl-L-methionine</keyword>
<dbReference type="InterPro" id="IPR030382">
    <property type="entry name" value="MeTrfase_TRM5/TYW2"/>
</dbReference>
<dbReference type="EC" id="2.1.1.-" evidence="7"/>
<keyword evidence="1" id="KW-0963">Cytoplasm</keyword>
<evidence type="ECO:0000256" key="5">
    <source>
        <dbReference type="ARBA" id="ARBA00022694"/>
    </source>
</evidence>
<dbReference type="SUPFAM" id="SSF53335">
    <property type="entry name" value="S-adenosyl-L-methionine-dependent methyltransferases"/>
    <property type="match status" value="1"/>
</dbReference>
<dbReference type="STRING" id="323259.Mhun_3003"/>
<organism evidence="7 8">
    <name type="scientific">Methanospirillum hungatei JF-1 (strain ATCC 27890 / DSM 864 / NBRC 100397 / JF-1)</name>
    <dbReference type="NCBI Taxonomy" id="323259"/>
    <lineage>
        <taxon>Archaea</taxon>
        <taxon>Methanobacteriati</taxon>
        <taxon>Methanobacteriota</taxon>
        <taxon>Stenosarchaea group</taxon>
        <taxon>Methanomicrobia</taxon>
        <taxon>Methanomicrobiales</taxon>
        <taxon>Methanospirillaceae</taxon>
        <taxon>Methanospirillum</taxon>
    </lineage>
</organism>
<dbReference type="AlphaFoldDB" id="Q2FSP5"/>
<dbReference type="Gene3D" id="3.30.70.2580">
    <property type="match status" value="1"/>
</dbReference>
<evidence type="ECO:0000259" key="6">
    <source>
        <dbReference type="PROSITE" id="PS51684"/>
    </source>
</evidence>
<dbReference type="GO" id="GO:0002939">
    <property type="term" value="P:tRNA N1-guanine methylation"/>
    <property type="evidence" value="ECO:0007669"/>
    <property type="project" value="TreeGrafter"/>
</dbReference>
<keyword evidence="2 7" id="KW-0489">Methyltransferase</keyword>
<evidence type="ECO:0000313" key="7">
    <source>
        <dbReference type="EMBL" id="ABD42690.1"/>
    </source>
</evidence>
<dbReference type="GeneID" id="3922891"/>
<dbReference type="InParanoid" id="Q2FSP5"/>
<dbReference type="KEGG" id="mhu:Mhun_3003"/>
<dbReference type="Pfam" id="PF18093">
    <property type="entry name" value="Trm5_N"/>
    <property type="match status" value="1"/>
</dbReference>
<protein>
    <submittedName>
        <fullName evidence="7">Methyltransferase</fullName>
        <ecNumber evidence="7">2.1.1.-</ecNumber>
    </submittedName>
</protein>
<accession>Q2FSP5</accession>
<dbReference type="Proteomes" id="UP000001941">
    <property type="component" value="Chromosome"/>
</dbReference>
<dbReference type="PROSITE" id="PS51684">
    <property type="entry name" value="SAM_MT_TRM5_TYW2"/>
    <property type="match status" value="1"/>
</dbReference>
<dbReference type="Pfam" id="PF02475">
    <property type="entry name" value="TRM5-TYW2_MTfase"/>
    <property type="match status" value="1"/>
</dbReference>
<evidence type="ECO:0000256" key="1">
    <source>
        <dbReference type="ARBA" id="ARBA00022490"/>
    </source>
</evidence>
<keyword evidence="8" id="KW-1185">Reference proteome</keyword>
<dbReference type="PANTHER" id="PTHR23245:SF36">
    <property type="entry name" value="TRNA (GUANINE(37)-N1)-METHYLTRANSFERASE"/>
    <property type="match status" value="1"/>
</dbReference>
<dbReference type="InterPro" id="IPR029063">
    <property type="entry name" value="SAM-dependent_MTases_sf"/>
</dbReference>
<keyword evidence="3 7" id="KW-0808">Transferase</keyword>
<reference evidence="8" key="1">
    <citation type="journal article" date="2016" name="Stand. Genomic Sci.">
        <title>Complete genome sequence of Methanospirillum hungatei type strain JF1.</title>
        <authorList>
            <person name="Gunsalus R.P."/>
            <person name="Cook L.E."/>
            <person name="Crable B."/>
            <person name="Rohlin L."/>
            <person name="McDonald E."/>
            <person name="Mouttaki H."/>
            <person name="Sieber J.R."/>
            <person name="Poweleit N."/>
            <person name="Zhou H."/>
            <person name="Lapidus A.L."/>
            <person name="Daligault H.E."/>
            <person name="Land M."/>
            <person name="Gilna P."/>
            <person name="Ivanova N."/>
            <person name="Kyrpides N."/>
            <person name="Culley D.E."/>
            <person name="McInerney M.J."/>
        </authorList>
    </citation>
    <scope>NUCLEOTIDE SEQUENCE [LARGE SCALE GENOMIC DNA]</scope>
    <source>
        <strain evidence="8">ATCC 27890 / DSM 864 / NBRC 100397 / JF-1</strain>
    </source>
</reference>
<dbReference type="CDD" id="cd02440">
    <property type="entry name" value="AdoMet_MTases"/>
    <property type="match status" value="1"/>
</dbReference>